<reference evidence="2 3" key="1">
    <citation type="submission" date="2021-01" db="EMBL/GenBank/DDBJ databases">
        <title>Whole genome shotgun sequence of Verrucosispora andamanensis NBRC 109075.</title>
        <authorList>
            <person name="Komaki H."/>
            <person name="Tamura T."/>
        </authorList>
    </citation>
    <scope>NUCLEOTIDE SEQUENCE [LARGE SCALE GENOMIC DNA]</scope>
    <source>
        <strain evidence="2 3">NBRC 109075</strain>
    </source>
</reference>
<keyword evidence="3" id="KW-1185">Reference proteome</keyword>
<accession>A0ABQ4I4W9</accession>
<organism evidence="2 3">
    <name type="scientific">Micromonospora andamanensis</name>
    <dbReference type="NCBI Taxonomy" id="1287068"/>
    <lineage>
        <taxon>Bacteria</taxon>
        <taxon>Bacillati</taxon>
        <taxon>Actinomycetota</taxon>
        <taxon>Actinomycetes</taxon>
        <taxon>Micromonosporales</taxon>
        <taxon>Micromonosporaceae</taxon>
        <taxon>Micromonospora</taxon>
    </lineage>
</organism>
<evidence type="ECO:0000256" key="1">
    <source>
        <dbReference type="SAM" id="MobiDB-lite"/>
    </source>
</evidence>
<comment type="caution">
    <text evidence="2">The sequence shown here is derived from an EMBL/GenBank/DDBJ whole genome shotgun (WGS) entry which is preliminary data.</text>
</comment>
<feature type="region of interest" description="Disordered" evidence="1">
    <location>
        <begin position="30"/>
        <end position="57"/>
    </location>
</feature>
<gene>
    <name evidence="2" type="ORF">Van01_61510</name>
</gene>
<name>A0ABQ4I4W9_9ACTN</name>
<dbReference type="EMBL" id="BOOZ01000068">
    <property type="protein sequence ID" value="GIJ12937.1"/>
    <property type="molecule type" value="Genomic_DNA"/>
</dbReference>
<protein>
    <submittedName>
        <fullName evidence="2">Uncharacterized protein</fullName>
    </submittedName>
</protein>
<sequence length="80" mass="8125">MVVDARFNGLGLVGLSGGRPSGLVAHGLPFAAGPDRAGTSPATQRTRPGQAGAGSPQGLHSFGYMSLSGTNRFRWAWAAS</sequence>
<dbReference type="Proteomes" id="UP000647017">
    <property type="component" value="Unassembled WGS sequence"/>
</dbReference>
<evidence type="ECO:0000313" key="3">
    <source>
        <dbReference type="Proteomes" id="UP000647017"/>
    </source>
</evidence>
<evidence type="ECO:0000313" key="2">
    <source>
        <dbReference type="EMBL" id="GIJ12937.1"/>
    </source>
</evidence>
<proteinExistence type="predicted"/>